<keyword evidence="7" id="KW-1185">Reference proteome</keyword>
<name>A0A7K1FJI8_9ACTN</name>
<comment type="pathway">
    <text evidence="2">Cofactor biosynthesis; riboflavin biosynthesis; 2-hydroxy-3-oxobutyl phosphate from D-ribulose 5-phosphate: step 1/1.</text>
</comment>
<dbReference type="PANTHER" id="PTHR21327:SF18">
    <property type="entry name" value="3,4-DIHYDROXY-2-BUTANONE 4-PHOSPHATE SYNTHASE"/>
    <property type="match status" value="1"/>
</dbReference>
<reference evidence="6 7" key="1">
    <citation type="submission" date="2019-11" db="EMBL/GenBank/DDBJ databases">
        <authorList>
            <person name="Jiang L.-Q."/>
        </authorList>
    </citation>
    <scope>NUCLEOTIDE SEQUENCE [LARGE SCALE GENOMIC DNA]</scope>
    <source>
        <strain evidence="6 7">YIM 132087</strain>
    </source>
</reference>
<comment type="function">
    <text evidence="1">Catalyzes the conversion of D-ribulose 5-phosphate to formate and 3,4-dihydroxy-2-butanone 4-phosphate.</text>
</comment>
<dbReference type="Proteomes" id="UP000460221">
    <property type="component" value="Unassembled WGS sequence"/>
</dbReference>
<evidence type="ECO:0000256" key="3">
    <source>
        <dbReference type="ARBA" id="ARBA00012153"/>
    </source>
</evidence>
<dbReference type="EMBL" id="WLYK01000001">
    <property type="protein sequence ID" value="MTD13034.1"/>
    <property type="molecule type" value="Genomic_DNA"/>
</dbReference>
<evidence type="ECO:0000256" key="1">
    <source>
        <dbReference type="ARBA" id="ARBA00002284"/>
    </source>
</evidence>
<dbReference type="GO" id="GO:0009231">
    <property type="term" value="P:riboflavin biosynthetic process"/>
    <property type="evidence" value="ECO:0007669"/>
    <property type="project" value="UniProtKB-UniPathway"/>
</dbReference>
<dbReference type="InterPro" id="IPR017945">
    <property type="entry name" value="DHBP_synth_RibB-like_a/b_dom"/>
</dbReference>
<comment type="caution">
    <text evidence="6">The sequence shown here is derived from an EMBL/GenBank/DDBJ whole genome shotgun (WGS) entry which is preliminary data.</text>
</comment>
<dbReference type="InterPro" id="IPR000422">
    <property type="entry name" value="DHBP_synthase_RibB"/>
</dbReference>
<protein>
    <recommendedName>
        <fullName evidence="3">3,4-dihydroxy-2-butanone-4-phosphate synthase</fullName>
        <ecNumber evidence="3">4.1.99.12</ecNumber>
    </recommendedName>
</protein>
<dbReference type="Pfam" id="PF00926">
    <property type="entry name" value="DHBP_synthase"/>
    <property type="match status" value="1"/>
</dbReference>
<dbReference type="Gene3D" id="3.90.870.10">
    <property type="entry name" value="DHBP synthase"/>
    <property type="match status" value="1"/>
</dbReference>
<dbReference type="UniPathway" id="UPA00275">
    <property type="reaction ID" value="UER00399"/>
</dbReference>
<evidence type="ECO:0000256" key="2">
    <source>
        <dbReference type="ARBA" id="ARBA00004904"/>
    </source>
</evidence>
<dbReference type="EC" id="4.1.99.12" evidence="3"/>
<evidence type="ECO:0000313" key="7">
    <source>
        <dbReference type="Proteomes" id="UP000460221"/>
    </source>
</evidence>
<organism evidence="6 7">
    <name type="scientific">Nakamurella alba</name>
    <dbReference type="NCBI Taxonomy" id="2665158"/>
    <lineage>
        <taxon>Bacteria</taxon>
        <taxon>Bacillati</taxon>
        <taxon>Actinomycetota</taxon>
        <taxon>Actinomycetes</taxon>
        <taxon>Nakamurellales</taxon>
        <taxon>Nakamurellaceae</taxon>
        <taxon>Nakamurella</taxon>
    </lineage>
</organism>
<dbReference type="AlphaFoldDB" id="A0A7K1FJI8"/>
<dbReference type="GO" id="GO:0008686">
    <property type="term" value="F:3,4-dihydroxy-2-butanone-4-phosphate synthase activity"/>
    <property type="evidence" value="ECO:0007669"/>
    <property type="project" value="UniProtKB-EC"/>
</dbReference>
<keyword evidence="5" id="KW-0479">Metal-binding</keyword>
<dbReference type="SUPFAM" id="SSF55821">
    <property type="entry name" value="YrdC/RibB"/>
    <property type="match status" value="1"/>
</dbReference>
<gene>
    <name evidence="6" type="ORF">GIS00_03620</name>
</gene>
<evidence type="ECO:0000313" key="6">
    <source>
        <dbReference type="EMBL" id="MTD13034.1"/>
    </source>
</evidence>
<accession>A0A7K1FJI8</accession>
<sequence length="215" mass="21852">MVTLLGESSVTILGAMNTTTVLLDPFLDRGVLALAAAASTPEAVALLVRYGSGYLQVGIGPAVRSRLRLHRMSGTGPDSRALLSVDLAAGSGTGISAHDRSATIRALARPDSGPDDFHHPGHVPVVLVPELGSAPPRARAAAAALRLAAASTGVAVAAFTDLVDPADPLRMADVAAARRFAHRHGLPVVDISETADLARCWPPAGDQAGVLATAG</sequence>
<proteinExistence type="predicted"/>
<keyword evidence="4" id="KW-0686">Riboflavin biosynthesis</keyword>
<dbReference type="PANTHER" id="PTHR21327">
    <property type="entry name" value="GTP CYCLOHYDROLASE II-RELATED"/>
    <property type="match status" value="1"/>
</dbReference>
<evidence type="ECO:0000256" key="4">
    <source>
        <dbReference type="ARBA" id="ARBA00022619"/>
    </source>
</evidence>
<dbReference type="GO" id="GO:0005829">
    <property type="term" value="C:cytosol"/>
    <property type="evidence" value="ECO:0007669"/>
    <property type="project" value="TreeGrafter"/>
</dbReference>
<dbReference type="GO" id="GO:0046872">
    <property type="term" value="F:metal ion binding"/>
    <property type="evidence" value="ECO:0007669"/>
    <property type="project" value="UniProtKB-KW"/>
</dbReference>
<evidence type="ECO:0000256" key="5">
    <source>
        <dbReference type="ARBA" id="ARBA00022723"/>
    </source>
</evidence>